<protein>
    <recommendedName>
        <fullName evidence="1">PilZ domain-containing protein</fullName>
    </recommendedName>
</protein>
<dbReference type="EMBL" id="WUMU01000003">
    <property type="protein sequence ID" value="MXN17055.1"/>
    <property type="molecule type" value="Genomic_DNA"/>
</dbReference>
<comment type="caution">
    <text evidence="2">The sequence shown here is derived from an EMBL/GenBank/DDBJ whole genome shotgun (WGS) entry which is preliminary data.</text>
</comment>
<dbReference type="SUPFAM" id="SSF141371">
    <property type="entry name" value="PilZ domain-like"/>
    <property type="match status" value="1"/>
</dbReference>
<evidence type="ECO:0000259" key="1">
    <source>
        <dbReference type="Pfam" id="PF07238"/>
    </source>
</evidence>
<dbReference type="AlphaFoldDB" id="A0A6L7FZ76"/>
<dbReference type="Pfam" id="PF07238">
    <property type="entry name" value="PilZ"/>
    <property type="match status" value="1"/>
</dbReference>
<gene>
    <name evidence="2" type="ORF">GR170_04355</name>
</gene>
<sequence length="130" mass="14512">MHVVLPQPPSLANRRRHARYALSRPCELILEDKVLTARLLDISAGGARLLLPLAASGYGPLPQLRFRLPQICTFRADLRWSAHHHVGLQFDELSARQSGALRSLLSELERRDQASREITTVTSGFLPISP</sequence>
<feature type="domain" description="PilZ" evidence="1">
    <location>
        <begin position="13"/>
        <end position="105"/>
    </location>
</feature>
<dbReference type="GO" id="GO:0035438">
    <property type="term" value="F:cyclic-di-GMP binding"/>
    <property type="evidence" value="ECO:0007669"/>
    <property type="project" value="InterPro"/>
</dbReference>
<name>A0A6L7FZ76_9RHOB</name>
<evidence type="ECO:0000313" key="2">
    <source>
        <dbReference type="EMBL" id="MXN17055.1"/>
    </source>
</evidence>
<dbReference type="Gene3D" id="2.40.10.220">
    <property type="entry name" value="predicted glycosyltransferase like domains"/>
    <property type="match status" value="1"/>
</dbReference>
<evidence type="ECO:0000313" key="3">
    <source>
        <dbReference type="Proteomes" id="UP000477911"/>
    </source>
</evidence>
<proteinExistence type="predicted"/>
<dbReference type="InterPro" id="IPR009875">
    <property type="entry name" value="PilZ_domain"/>
</dbReference>
<organism evidence="2 3">
    <name type="scientific">Pseudooceanicola albus</name>
    <dbReference type="NCBI Taxonomy" id="2692189"/>
    <lineage>
        <taxon>Bacteria</taxon>
        <taxon>Pseudomonadati</taxon>
        <taxon>Pseudomonadota</taxon>
        <taxon>Alphaproteobacteria</taxon>
        <taxon>Rhodobacterales</taxon>
        <taxon>Paracoccaceae</taxon>
        <taxon>Pseudooceanicola</taxon>
    </lineage>
</organism>
<keyword evidence="3" id="KW-1185">Reference proteome</keyword>
<dbReference type="Proteomes" id="UP000477911">
    <property type="component" value="Unassembled WGS sequence"/>
</dbReference>
<dbReference type="RefSeq" id="WP_160891980.1">
    <property type="nucleotide sequence ID" value="NZ_WUMU01000003.1"/>
</dbReference>
<accession>A0A6L7FZ76</accession>
<reference evidence="2 3" key="1">
    <citation type="submission" date="2019-12" db="EMBL/GenBank/DDBJ databases">
        <authorList>
            <person name="Li M."/>
        </authorList>
    </citation>
    <scope>NUCLEOTIDE SEQUENCE [LARGE SCALE GENOMIC DNA]</scope>
    <source>
        <strain evidence="2 3">GBMRC 2024</strain>
    </source>
</reference>